<name>A0ACA9K599_9GLOM</name>
<organism evidence="1 2">
    <name type="scientific">Cetraspora pellucida</name>
    <dbReference type="NCBI Taxonomy" id="1433469"/>
    <lineage>
        <taxon>Eukaryota</taxon>
        <taxon>Fungi</taxon>
        <taxon>Fungi incertae sedis</taxon>
        <taxon>Mucoromycota</taxon>
        <taxon>Glomeromycotina</taxon>
        <taxon>Glomeromycetes</taxon>
        <taxon>Diversisporales</taxon>
        <taxon>Gigasporaceae</taxon>
        <taxon>Cetraspora</taxon>
    </lineage>
</organism>
<evidence type="ECO:0000313" key="2">
    <source>
        <dbReference type="Proteomes" id="UP000789366"/>
    </source>
</evidence>
<comment type="caution">
    <text evidence="1">The sequence shown here is derived from an EMBL/GenBank/DDBJ whole genome shotgun (WGS) entry which is preliminary data.</text>
</comment>
<proteinExistence type="predicted"/>
<accession>A0ACA9K599</accession>
<protein>
    <submittedName>
        <fullName evidence="1">5201_t:CDS:1</fullName>
    </submittedName>
</protein>
<dbReference type="Proteomes" id="UP000789366">
    <property type="component" value="Unassembled WGS sequence"/>
</dbReference>
<reference evidence="1" key="1">
    <citation type="submission" date="2021-06" db="EMBL/GenBank/DDBJ databases">
        <authorList>
            <person name="Kallberg Y."/>
            <person name="Tangrot J."/>
            <person name="Rosling A."/>
        </authorList>
    </citation>
    <scope>NUCLEOTIDE SEQUENCE</scope>
    <source>
        <strain evidence="1">28 12/20/2015</strain>
    </source>
</reference>
<dbReference type="EMBL" id="CAJVPW010000405">
    <property type="protein sequence ID" value="CAG8452944.1"/>
    <property type="molecule type" value="Genomic_DNA"/>
</dbReference>
<keyword evidence="2" id="KW-1185">Reference proteome</keyword>
<evidence type="ECO:0000313" key="1">
    <source>
        <dbReference type="EMBL" id="CAG8452944.1"/>
    </source>
</evidence>
<sequence length="124" mass="14407">MNDAITFSMNKISMLNDTIIEAQLKDIRDSVEEGNSLSEEIIDIDDIQQTINDTIHDINGKCKEFEILYLNPICNEVKILLEKIEKFSIRLCGAYEIRVKEVPYSIENKIKFHCRLPNLIMTRT</sequence>
<gene>
    <name evidence="1" type="ORF">SPELUC_LOCUS891</name>
</gene>